<dbReference type="SUPFAM" id="SSF75169">
    <property type="entry name" value="DsrEFH-like"/>
    <property type="match status" value="1"/>
</dbReference>
<dbReference type="AlphaFoldDB" id="B9M413"/>
<dbReference type="KEGG" id="geo:Geob_1296"/>
<dbReference type="Pfam" id="PF02635">
    <property type="entry name" value="DsrE"/>
    <property type="match status" value="1"/>
</dbReference>
<protein>
    <submittedName>
        <fullName evidence="2">DsrE family protein</fullName>
    </submittedName>
</protein>
<proteinExistence type="predicted"/>
<dbReference type="eggNOG" id="COG1416">
    <property type="taxonomic scope" value="Bacteria"/>
</dbReference>
<dbReference type="Gene3D" id="3.40.1260.10">
    <property type="entry name" value="DsrEFH-like"/>
    <property type="match status" value="1"/>
</dbReference>
<reference evidence="2 3" key="1">
    <citation type="submission" date="2009-01" db="EMBL/GenBank/DDBJ databases">
        <title>Complete sequence of Geobacter sp. FRC-32.</title>
        <authorList>
            <consortium name="US DOE Joint Genome Institute"/>
            <person name="Lucas S."/>
            <person name="Copeland A."/>
            <person name="Lapidus A."/>
            <person name="Glavina del Rio T."/>
            <person name="Dalin E."/>
            <person name="Tice H."/>
            <person name="Bruce D."/>
            <person name="Goodwin L."/>
            <person name="Pitluck S."/>
            <person name="Saunders E."/>
            <person name="Brettin T."/>
            <person name="Detter J.C."/>
            <person name="Han C."/>
            <person name="Larimer F."/>
            <person name="Land M."/>
            <person name="Hauser L."/>
            <person name="Kyrpides N."/>
            <person name="Ovchinnikova G."/>
            <person name="Kostka J."/>
            <person name="Richardson P."/>
        </authorList>
    </citation>
    <scope>NUCLEOTIDE SEQUENCE [LARGE SCALE GENOMIC DNA]</scope>
    <source>
        <strain evidence="3">DSM 22248 / JCM 15807 / FRC-32</strain>
    </source>
</reference>
<sequence length="169" mass="17915">MARKSITLAATALVFVASLLGSMNAWAGHSNDAAALKGVKQGKGIFLVDTDNPQKTALYLNLINETHKSLVAQKVRPDLVVVFIGPTVRFLTTVPDAELAAKHQDSLKSVAATVKELDGKGVRMEVCEIATGVFKVPAEKLLPGLKLVGNGFISLIGFQSKGYGLVPIF</sequence>
<dbReference type="EMBL" id="CP001390">
    <property type="protein sequence ID" value="ACM19656.1"/>
    <property type="molecule type" value="Genomic_DNA"/>
</dbReference>
<dbReference type="InterPro" id="IPR027396">
    <property type="entry name" value="DsrEFH-like"/>
</dbReference>
<dbReference type="STRING" id="316067.Geob_1296"/>
<feature type="signal peptide" evidence="1">
    <location>
        <begin position="1"/>
        <end position="27"/>
    </location>
</feature>
<dbReference type="Proteomes" id="UP000007721">
    <property type="component" value="Chromosome"/>
</dbReference>
<keyword evidence="1" id="KW-0732">Signal</keyword>
<evidence type="ECO:0000313" key="3">
    <source>
        <dbReference type="Proteomes" id="UP000007721"/>
    </source>
</evidence>
<keyword evidence="3" id="KW-1185">Reference proteome</keyword>
<feature type="chain" id="PRO_5002886616" evidence="1">
    <location>
        <begin position="28"/>
        <end position="169"/>
    </location>
</feature>
<evidence type="ECO:0000313" key="2">
    <source>
        <dbReference type="EMBL" id="ACM19656.1"/>
    </source>
</evidence>
<name>B9M413_GEODF</name>
<dbReference type="RefSeq" id="WP_012646385.1">
    <property type="nucleotide sequence ID" value="NC_011979.1"/>
</dbReference>
<dbReference type="InterPro" id="IPR003787">
    <property type="entry name" value="Sulphur_relay_DsrE/F-like"/>
</dbReference>
<evidence type="ECO:0000256" key="1">
    <source>
        <dbReference type="SAM" id="SignalP"/>
    </source>
</evidence>
<accession>B9M413</accession>
<gene>
    <name evidence="2" type="ordered locus">Geob_1296</name>
</gene>
<dbReference type="HOGENOM" id="CLU_130451_0_0_7"/>
<organism evidence="2 3">
    <name type="scientific">Geotalea daltonii (strain DSM 22248 / JCM 15807 / FRC-32)</name>
    <name type="common">Geobacter daltonii</name>
    <dbReference type="NCBI Taxonomy" id="316067"/>
    <lineage>
        <taxon>Bacteria</taxon>
        <taxon>Pseudomonadati</taxon>
        <taxon>Thermodesulfobacteriota</taxon>
        <taxon>Desulfuromonadia</taxon>
        <taxon>Geobacterales</taxon>
        <taxon>Geobacteraceae</taxon>
        <taxon>Geotalea</taxon>
    </lineage>
</organism>